<keyword evidence="2" id="KW-0963">Cytoplasm</keyword>
<keyword evidence="3 4" id="KW-0597">Phosphoprotein</keyword>
<dbReference type="InterPro" id="IPR006495">
    <property type="entry name" value="CitD"/>
</dbReference>
<evidence type="ECO:0000313" key="5">
    <source>
        <dbReference type="EMBL" id="SHD77540.1"/>
    </source>
</evidence>
<protein>
    <submittedName>
        <fullName evidence="5">Citrate lyase, acyl carrier (Gamma) subunit</fullName>
        <ecNumber evidence="5">4.1.3.6</ecNumber>
    </submittedName>
</protein>
<dbReference type="EC" id="4.1.3.6" evidence="5"/>
<accession>A0A1M4PPY5</accession>
<dbReference type="PIRSF" id="PIRSF002736">
    <property type="entry name" value="Citrt_lyas_gamma"/>
    <property type="match status" value="1"/>
</dbReference>
<evidence type="ECO:0000256" key="1">
    <source>
        <dbReference type="ARBA" id="ARBA00004496"/>
    </source>
</evidence>
<comment type="subcellular location">
    <subcellularLocation>
        <location evidence="1">Cytoplasm</location>
    </subcellularLocation>
</comment>
<evidence type="ECO:0000256" key="3">
    <source>
        <dbReference type="ARBA" id="ARBA00022553"/>
    </source>
</evidence>
<evidence type="ECO:0000256" key="2">
    <source>
        <dbReference type="ARBA" id="ARBA00022490"/>
    </source>
</evidence>
<dbReference type="Proteomes" id="UP000245423">
    <property type="component" value="Chromosome 1"/>
</dbReference>
<dbReference type="NCBIfam" id="NF009726">
    <property type="entry name" value="PRK13253.1"/>
    <property type="match status" value="1"/>
</dbReference>
<dbReference type="GO" id="GO:0008815">
    <property type="term" value="F:citrate (pro-3S)-lyase activity"/>
    <property type="evidence" value="ECO:0007669"/>
    <property type="project" value="UniProtKB-EC"/>
</dbReference>
<gene>
    <name evidence="5" type="primary">citD</name>
    <name evidence="5" type="ORF">CUESP1_2186</name>
</gene>
<evidence type="ECO:0000256" key="4">
    <source>
        <dbReference type="PIRSR" id="PIRSR002736-50"/>
    </source>
</evidence>
<proteinExistence type="predicted"/>
<sequence>MVIDKPARAGTLESSDIYIMVQPNQGQGIEIQLDSIVLKQFGKQIENVMRQTLKDLEIEDIKIIANDRGALDYTIRARLETAINRAN</sequence>
<dbReference type="RefSeq" id="WP_025641583.1">
    <property type="nucleotide sequence ID" value="NZ_LT669839.1"/>
</dbReference>
<name>A0A1M4PPY5_9FIRM</name>
<dbReference type="OrthoDB" id="1120942at2"/>
<feature type="modified residue" description="O-(phosphoribosyl dephospho-coenzyme A)serine" evidence="4">
    <location>
        <position position="14"/>
    </location>
</feature>
<dbReference type="Pfam" id="PF06857">
    <property type="entry name" value="ACP"/>
    <property type="match status" value="1"/>
</dbReference>
<dbReference type="AlphaFoldDB" id="A0A1M4PPY5"/>
<keyword evidence="6" id="KW-1185">Reference proteome</keyword>
<dbReference type="GO" id="GO:0005737">
    <property type="term" value="C:cytoplasm"/>
    <property type="evidence" value="ECO:0007669"/>
    <property type="project" value="UniProtKB-SubCell"/>
</dbReference>
<evidence type="ECO:0000313" key="6">
    <source>
        <dbReference type="Proteomes" id="UP000245423"/>
    </source>
</evidence>
<dbReference type="InterPro" id="IPR023439">
    <property type="entry name" value="Mal_deCO2ase/Cit_lyase_ACP"/>
</dbReference>
<reference evidence="5 6" key="1">
    <citation type="submission" date="2016-11" db="EMBL/GenBank/DDBJ databases">
        <authorList>
            <person name="Manzoor S."/>
        </authorList>
    </citation>
    <scope>NUCLEOTIDE SEQUENCE [LARGE SCALE GENOMIC DNA]</scope>
    <source>
        <strain evidence="5">Clostridium ultunense strain Esp</strain>
    </source>
</reference>
<dbReference type="EMBL" id="LT669839">
    <property type="protein sequence ID" value="SHD77540.1"/>
    <property type="molecule type" value="Genomic_DNA"/>
</dbReference>
<keyword evidence="5" id="KW-0456">Lyase</keyword>
<organism evidence="5 6">
    <name type="scientific">[Clostridium] ultunense Esp</name>
    <dbReference type="NCBI Taxonomy" id="1288971"/>
    <lineage>
        <taxon>Bacteria</taxon>
        <taxon>Bacillati</taxon>
        <taxon>Bacillota</taxon>
        <taxon>Tissierellia</taxon>
        <taxon>Tissierellales</taxon>
        <taxon>Tepidimicrobiaceae</taxon>
        <taxon>Schnuerera</taxon>
    </lineage>
</organism>
<dbReference type="NCBIfam" id="TIGR01608">
    <property type="entry name" value="citD"/>
    <property type="match status" value="1"/>
</dbReference>